<evidence type="ECO:0000313" key="2">
    <source>
        <dbReference type="EMBL" id="OZJ01905.1"/>
    </source>
</evidence>
<name>A0A261XU58_9FUNG</name>
<proteinExistence type="predicted"/>
<dbReference type="AlphaFoldDB" id="A0A261XU58"/>
<dbReference type="PANTHER" id="PTHR36459">
    <property type="entry name" value="ORF"/>
    <property type="match status" value="1"/>
</dbReference>
<dbReference type="InterPro" id="IPR005804">
    <property type="entry name" value="FA_desaturase_dom"/>
</dbReference>
<dbReference type="EMBL" id="MVBO01000219">
    <property type="protein sequence ID" value="OZJ01905.1"/>
    <property type="molecule type" value="Genomic_DNA"/>
</dbReference>
<dbReference type="GO" id="GO:0006629">
    <property type="term" value="P:lipid metabolic process"/>
    <property type="evidence" value="ECO:0007669"/>
    <property type="project" value="InterPro"/>
</dbReference>
<reference evidence="2 3" key="1">
    <citation type="journal article" date="2017" name="Mycologia">
        <title>Bifiguratus adelaidae, gen. et sp. nov., a new member of Mucoromycotina in endophytic and soil-dwelling habitats.</title>
        <authorList>
            <person name="Torres-Cruz T.J."/>
            <person name="Billingsley Tobias T.L."/>
            <person name="Almatruk M."/>
            <person name="Hesse C."/>
            <person name="Kuske C.R."/>
            <person name="Desiro A."/>
            <person name="Benucci G.M."/>
            <person name="Bonito G."/>
            <person name="Stajich J.E."/>
            <person name="Dunlap C."/>
            <person name="Arnold A.E."/>
            <person name="Porras-Alfaro A."/>
        </authorList>
    </citation>
    <scope>NUCLEOTIDE SEQUENCE [LARGE SCALE GENOMIC DNA]</scope>
    <source>
        <strain evidence="2 3">AZ0501</strain>
    </source>
</reference>
<evidence type="ECO:0000313" key="3">
    <source>
        <dbReference type="Proteomes" id="UP000242875"/>
    </source>
</evidence>
<feature type="domain" description="Fatty acid desaturase" evidence="1">
    <location>
        <begin position="17"/>
        <end position="98"/>
    </location>
</feature>
<accession>A0A261XU58</accession>
<keyword evidence="3" id="KW-1185">Reference proteome</keyword>
<dbReference type="Proteomes" id="UP000242875">
    <property type="component" value="Unassembled WGS sequence"/>
</dbReference>
<evidence type="ECO:0000259" key="1">
    <source>
        <dbReference type="Pfam" id="PF00487"/>
    </source>
</evidence>
<organism evidence="2 3">
    <name type="scientific">Bifiguratus adelaidae</name>
    <dbReference type="NCBI Taxonomy" id="1938954"/>
    <lineage>
        <taxon>Eukaryota</taxon>
        <taxon>Fungi</taxon>
        <taxon>Fungi incertae sedis</taxon>
        <taxon>Mucoromycota</taxon>
        <taxon>Mucoromycotina</taxon>
        <taxon>Endogonomycetes</taxon>
        <taxon>Endogonales</taxon>
        <taxon>Endogonales incertae sedis</taxon>
        <taxon>Bifiguratus</taxon>
    </lineage>
</organism>
<dbReference type="PANTHER" id="PTHR36459:SF1">
    <property type="entry name" value="FATTY ACID DESATURASE DOMAIN-CONTAINING PROTEIN-RELATED"/>
    <property type="match status" value="1"/>
</dbReference>
<sequence length="182" mass="21223">MVYLLARYNFRATLFNFILPLIQMRVGMMIGKWGQHAFVDDLEPESDFRSSITLIDTSSNRYCFNDDYHTSHHLNPRRHWREHPLSFLKAKQQYQNEHALVFQGIDYLMVTVKLLQKDDDYLAGCLVPMGEQIGKSHEELVALLKSKTRKFTEDDIRRKFKSPKMSLVVGNGGDKDQPSIKD</sequence>
<dbReference type="OrthoDB" id="1470350at2759"/>
<dbReference type="Pfam" id="PF00487">
    <property type="entry name" value="FA_desaturase"/>
    <property type="match status" value="1"/>
</dbReference>
<gene>
    <name evidence="2" type="ORF">BZG36_05097</name>
</gene>
<comment type="caution">
    <text evidence="2">The sequence shown here is derived from an EMBL/GenBank/DDBJ whole genome shotgun (WGS) entry which is preliminary data.</text>
</comment>
<protein>
    <recommendedName>
        <fullName evidence="1">Fatty acid desaturase domain-containing protein</fullName>
    </recommendedName>
</protein>